<dbReference type="InterPro" id="IPR029043">
    <property type="entry name" value="GcvT/YgfZ_C"/>
</dbReference>
<feature type="binding site" evidence="2">
    <location>
        <position position="191"/>
    </location>
    <ligand>
        <name>substrate</name>
    </ligand>
</feature>
<evidence type="ECO:0000259" key="4">
    <source>
        <dbReference type="Pfam" id="PF08669"/>
    </source>
</evidence>
<evidence type="ECO:0000256" key="2">
    <source>
        <dbReference type="PIRSR" id="PIRSR006487-1"/>
    </source>
</evidence>
<dbReference type="Pfam" id="PF01571">
    <property type="entry name" value="GCV_T"/>
    <property type="match status" value="1"/>
</dbReference>
<evidence type="ECO:0000313" key="6">
    <source>
        <dbReference type="Proteomes" id="UP001595945"/>
    </source>
</evidence>
<dbReference type="EMBL" id="JBHSHT010000001">
    <property type="protein sequence ID" value="MFC4824586.1"/>
    <property type="molecule type" value="Genomic_DNA"/>
</dbReference>
<dbReference type="PIRSF" id="PIRSF006487">
    <property type="entry name" value="GcvT"/>
    <property type="match status" value="1"/>
</dbReference>
<dbReference type="Gene3D" id="3.30.1360.120">
    <property type="entry name" value="Probable tRNA modification gtpase trme, domain 1"/>
    <property type="match status" value="1"/>
</dbReference>
<feature type="domain" description="Aminomethyltransferase C-terminal" evidence="4">
    <location>
        <begin position="287"/>
        <end position="362"/>
    </location>
</feature>
<dbReference type="Pfam" id="PF08669">
    <property type="entry name" value="GCV_T_C"/>
    <property type="match status" value="1"/>
</dbReference>
<gene>
    <name evidence="5" type="ORF">ACFO9K_09940</name>
</gene>
<dbReference type="PANTHER" id="PTHR43757:SF2">
    <property type="entry name" value="AMINOMETHYLTRANSFERASE, MITOCHONDRIAL"/>
    <property type="match status" value="1"/>
</dbReference>
<reference evidence="5 6" key="1">
    <citation type="journal article" date="2019" name="Int. J. Syst. Evol. Microbiol.">
        <title>The Global Catalogue of Microorganisms (GCM) 10K type strain sequencing project: providing services to taxonomists for standard genome sequencing and annotation.</title>
        <authorList>
            <consortium name="The Broad Institute Genomics Platform"/>
            <consortium name="The Broad Institute Genome Sequencing Center for Infectious Disease"/>
            <person name="Wu L."/>
            <person name="Ma J."/>
        </authorList>
    </citation>
    <scope>NUCLEOTIDE SEQUENCE [LARGE SCALE GENOMIC DNA]</scope>
    <source>
        <strain evidence="5 6">XZYJ18</strain>
    </source>
</reference>
<keyword evidence="1" id="KW-0809">Transit peptide</keyword>
<dbReference type="SUPFAM" id="SSF101790">
    <property type="entry name" value="Aminomethyltransferase beta-barrel domain"/>
    <property type="match status" value="1"/>
</dbReference>
<dbReference type="InterPro" id="IPR013977">
    <property type="entry name" value="GcvT_C"/>
</dbReference>
<dbReference type="InterPro" id="IPR027266">
    <property type="entry name" value="TrmE/GcvT-like"/>
</dbReference>
<evidence type="ECO:0000259" key="3">
    <source>
        <dbReference type="Pfam" id="PF01571"/>
    </source>
</evidence>
<feature type="domain" description="GCVT N-terminal" evidence="3">
    <location>
        <begin position="8"/>
        <end position="252"/>
    </location>
</feature>
<dbReference type="GeneID" id="73044726"/>
<organism evidence="5 6">
    <name type="scientific">Halorussus aquaticus</name>
    <dbReference type="NCBI Taxonomy" id="2953748"/>
    <lineage>
        <taxon>Archaea</taxon>
        <taxon>Methanobacteriati</taxon>
        <taxon>Methanobacteriota</taxon>
        <taxon>Stenosarchaea group</taxon>
        <taxon>Halobacteria</taxon>
        <taxon>Halobacteriales</taxon>
        <taxon>Haladaptataceae</taxon>
        <taxon>Halorussus</taxon>
    </lineage>
</organism>
<dbReference type="InterPro" id="IPR028896">
    <property type="entry name" value="GcvT/YgfZ/DmdA"/>
</dbReference>
<comment type="caution">
    <text evidence="5">The sequence shown here is derived from an EMBL/GenBank/DDBJ whole genome shotgun (WGS) entry which is preliminary data.</text>
</comment>
<proteinExistence type="predicted"/>
<keyword evidence="6" id="KW-1185">Reference proteome</keyword>
<accession>A0ABD5Q304</accession>
<sequence>MTVIEGQQTDLGAEWTEVGDRRIPADYGRPARAHGAVRRVVGVTEMPYGVVVVRGEDRVKYVDNVVSNDVPTEDGEGAYALLLDPQGGVELDMYVYNAGEQLLLFVPPGEAESLADEWREKVFIQDVEIEAATDEFAVFGVHGPKATEKIASVLNGGGTPEGHLSFVRGRMAEVGVTVIRTDAPTGEEGFEVVCTTGTTVNETGEERENAELVFDTLLTQGLNAAPFGRRTWESLTLEAGTPLFETELRGRIPNVVGLRNGVDFEKGCFVGQEVVSRVENRGQPSQRLVGLRPEAVPERGAAVFRGDEAVGEVTRAVESPTVESPVAFGVVDYDVGGDSDADLSVRVGGEEVPADLAALPFVEGSDRSARLPEY</sequence>
<name>A0ABD5Q304_9EURY</name>
<dbReference type="SUPFAM" id="SSF103025">
    <property type="entry name" value="Folate-binding domain"/>
    <property type="match status" value="1"/>
</dbReference>
<dbReference type="InterPro" id="IPR017703">
    <property type="entry name" value="YgfZ/GCV_T_CS"/>
</dbReference>
<evidence type="ECO:0000256" key="1">
    <source>
        <dbReference type="ARBA" id="ARBA00022946"/>
    </source>
</evidence>
<dbReference type="NCBIfam" id="TIGR03317">
    <property type="entry name" value="ygfZ_signature"/>
    <property type="match status" value="1"/>
</dbReference>
<dbReference type="InterPro" id="IPR006222">
    <property type="entry name" value="GCVT_N"/>
</dbReference>
<dbReference type="AlphaFoldDB" id="A0ABD5Q304"/>
<dbReference type="PANTHER" id="PTHR43757">
    <property type="entry name" value="AMINOMETHYLTRANSFERASE"/>
    <property type="match status" value="1"/>
</dbReference>
<protein>
    <submittedName>
        <fullName evidence="5">Aminomethyltransferase family protein</fullName>
    </submittedName>
</protein>
<dbReference type="RefSeq" id="WP_254269680.1">
    <property type="nucleotide sequence ID" value="NZ_CP100400.1"/>
</dbReference>
<dbReference type="Proteomes" id="UP001595945">
    <property type="component" value="Unassembled WGS sequence"/>
</dbReference>
<evidence type="ECO:0000313" key="5">
    <source>
        <dbReference type="EMBL" id="MFC4824586.1"/>
    </source>
</evidence>